<dbReference type="Pfam" id="PF13476">
    <property type="entry name" value="AAA_23"/>
    <property type="match status" value="1"/>
</dbReference>
<dbReference type="InterPro" id="IPR013134">
    <property type="entry name" value="Zn_hook_RAD50"/>
</dbReference>
<keyword evidence="2" id="KW-0547">Nucleotide-binding</keyword>
<keyword evidence="5 9" id="KW-0862">Zinc</keyword>
<evidence type="ECO:0000256" key="1">
    <source>
        <dbReference type="ARBA" id="ARBA00022723"/>
    </source>
</evidence>
<feature type="coiled-coil region" evidence="10">
    <location>
        <begin position="642"/>
        <end position="679"/>
    </location>
</feature>
<feature type="binding site" evidence="9">
    <location>
        <position position="505"/>
    </location>
    <ligand>
        <name>Zn(2+)</name>
        <dbReference type="ChEBI" id="CHEBI:29105"/>
    </ligand>
</feature>
<dbReference type="Gene3D" id="1.10.287.510">
    <property type="entry name" value="Helix hairpin bin"/>
    <property type="match status" value="1"/>
</dbReference>
<dbReference type="PANTHER" id="PTHR32114">
    <property type="entry name" value="ABC TRANSPORTER ABCH.3"/>
    <property type="match status" value="1"/>
</dbReference>
<feature type="coiled-coil region" evidence="10">
    <location>
        <begin position="437"/>
        <end position="541"/>
    </location>
</feature>
<dbReference type="Gene3D" id="3.40.50.300">
    <property type="entry name" value="P-loop containing nucleotide triphosphate hydrolases"/>
    <property type="match status" value="2"/>
</dbReference>
<feature type="coiled-coil region" evidence="10">
    <location>
        <begin position="576"/>
        <end position="617"/>
    </location>
</feature>
<dbReference type="SUPFAM" id="SSF75712">
    <property type="entry name" value="Rad50 coiled-coil Zn hook"/>
    <property type="match status" value="1"/>
</dbReference>
<dbReference type="Proteomes" id="UP001204798">
    <property type="component" value="Unassembled WGS sequence"/>
</dbReference>
<organism evidence="12 13">
    <name type="scientific">Candidatus Fervidibacter sacchari</name>
    <dbReference type="NCBI Taxonomy" id="1448929"/>
    <lineage>
        <taxon>Bacteria</taxon>
        <taxon>Candidatus Fervidibacterota</taxon>
        <taxon>Candidatus Fervidibacter</taxon>
    </lineage>
</organism>
<keyword evidence="13" id="KW-1185">Reference proteome</keyword>
<evidence type="ECO:0000313" key="13">
    <source>
        <dbReference type="Proteomes" id="UP001204798"/>
    </source>
</evidence>
<keyword evidence="12" id="KW-0269">Exonuclease</keyword>
<evidence type="ECO:0000313" key="12">
    <source>
        <dbReference type="EMBL" id="MCS3918688.1"/>
    </source>
</evidence>
<evidence type="ECO:0000256" key="6">
    <source>
        <dbReference type="ARBA" id="ARBA00022840"/>
    </source>
</evidence>
<keyword evidence="4" id="KW-0378">Hydrolase</keyword>
<feature type="coiled-coil region" evidence="10">
    <location>
        <begin position="168"/>
        <end position="412"/>
    </location>
</feature>
<evidence type="ECO:0000256" key="3">
    <source>
        <dbReference type="ARBA" id="ARBA00022763"/>
    </source>
</evidence>
<dbReference type="InterPro" id="IPR038729">
    <property type="entry name" value="Rad50/SbcC_AAA"/>
</dbReference>
<keyword evidence="1 9" id="KW-0479">Metal-binding</keyword>
<evidence type="ECO:0000256" key="5">
    <source>
        <dbReference type="ARBA" id="ARBA00022833"/>
    </source>
</evidence>
<keyword evidence="6" id="KW-0067">ATP-binding</keyword>
<accession>A0ABT2EP66</accession>
<name>A0ABT2EP66_9BACT</name>
<gene>
    <name evidence="12" type="ORF">M2350_001088</name>
</gene>
<feature type="binding site" evidence="9">
    <location>
        <position position="508"/>
    </location>
    <ligand>
        <name>Zn(2+)</name>
        <dbReference type="ChEBI" id="CHEBI:29105"/>
    </ligand>
</feature>
<protein>
    <submittedName>
        <fullName evidence="12">Exonuclease SbcC</fullName>
    </submittedName>
</protein>
<keyword evidence="7 10" id="KW-0175">Coiled coil</keyword>
<dbReference type="EMBL" id="JANUCP010000002">
    <property type="protein sequence ID" value="MCS3918688.1"/>
    <property type="molecule type" value="Genomic_DNA"/>
</dbReference>
<evidence type="ECO:0000256" key="10">
    <source>
        <dbReference type="SAM" id="Coils"/>
    </source>
</evidence>
<evidence type="ECO:0000259" key="11">
    <source>
        <dbReference type="PROSITE" id="PS51131"/>
    </source>
</evidence>
<feature type="domain" description="Zinc-hook" evidence="11">
    <location>
        <begin position="458"/>
        <end position="557"/>
    </location>
</feature>
<keyword evidence="12" id="KW-0540">Nuclease</keyword>
<evidence type="ECO:0000256" key="4">
    <source>
        <dbReference type="ARBA" id="ARBA00022801"/>
    </source>
</evidence>
<dbReference type="SUPFAM" id="SSF52540">
    <property type="entry name" value="P-loop containing nucleoside triphosphate hydrolases"/>
    <property type="match status" value="2"/>
</dbReference>
<comment type="caution">
    <text evidence="12">The sequence shown here is derived from an EMBL/GenBank/DDBJ whole genome shotgun (WGS) entry which is preliminary data.</text>
</comment>
<dbReference type="GO" id="GO:0004527">
    <property type="term" value="F:exonuclease activity"/>
    <property type="evidence" value="ECO:0007669"/>
    <property type="project" value="UniProtKB-KW"/>
</dbReference>
<evidence type="ECO:0000256" key="8">
    <source>
        <dbReference type="ARBA" id="ARBA00023204"/>
    </source>
</evidence>
<dbReference type="PANTHER" id="PTHR32114:SF2">
    <property type="entry name" value="ABC TRANSPORTER ABCH.3"/>
    <property type="match status" value="1"/>
</dbReference>
<dbReference type="InterPro" id="IPR027417">
    <property type="entry name" value="P-loop_NTPase"/>
</dbReference>
<feature type="coiled-coil region" evidence="10">
    <location>
        <begin position="744"/>
        <end position="840"/>
    </location>
</feature>
<reference evidence="12 13" key="1">
    <citation type="submission" date="2022-08" db="EMBL/GenBank/DDBJ databases">
        <title>Bacterial and archaeal communities from various locations to study Microbial Dark Matter (Phase II).</title>
        <authorList>
            <person name="Stepanauskas R."/>
        </authorList>
    </citation>
    <scope>NUCLEOTIDE SEQUENCE [LARGE SCALE GENOMIC DNA]</scope>
    <source>
        <strain evidence="12 13">PD1</strain>
    </source>
</reference>
<sequence>MVPIRLQLRNFLSYGDNPPQEIDLQGVHMAALVGNNGSGKSALLDAITWALFGKARSGNKQLLRQGANEMSVTFEFEVEGQLYRVRRRFSRRSRVHTAVLEQHLDDKKWRPIVIENKVRAVDEEIQRLLGMDYDTFINTVFMPQGRSGEFMNLDPSERRDLLAQLLGLEAYEKLAEKAREKAKTLSGQINEGEKRLKDIEDELSQRPQIIAEFEKKRQERDHAEQILRQMDEEIAHVQRTRESLLAVKARVEQLRSEKQTVQRQIESDQKDLSELEMQLQRWQKVLAQEAQIIEAWKKFQQVQQMEQALSEKARQLMELEQQKHRLEQAIMKVRAELESKLKADERDAANIEQRLADLKKVIARRNEVERQLEELYKAREALREWEEKQKQWQNLQQERADLERMIASEKAEWAQEEGRMLQEQKQLEAIIDGKPQIEQELKQLGEVRKRFSELQSQLDSARKKREQLSGQLAMLNTRLEQLRKARKETEEKLRLLEEHSGEPKCPLCETVLTPQKVASLKRRLGNELKQRDEEISETEQEIKVRAEELKRVDESIVQAEKALQKLPEIEQRFGEINRRLAEVIEAERKLEALKVELELLRQQKTKAEERWQKQRSELDERERAIGYDPDAHRQCQRKVETLSRFEVELEQIRQAEEEISQRQEQLERLKKDIAELNRKLATNDFAHDERLQLEQVKESIHKLGYDSKRHQEVRAWLQRNQNIPQWWQQLQTAKEQVPKIQAWIEQLKQRIKEGERKLSEIDSQEKHLQAQLAQLPEVEERLSELLGRRKARENELHRLNEEVGALRYKLEELSRKEQEKGQLEQRLAQLREEKGDYELLAEAFGRNGIPKMILRHAVPWLEDEASRLLARLTQGRMRLRFALETPNQSGTQREDLKIFVSDELGERPYELYSGGEKFRIDFAVRVALARLLAHRAGAPLRTLIIDEGFGSQDKEGLEAIVETIQTVSKEFARVLIVTHLDELRDYFPALIEVTKGSNGSQCRLIIRDQQEVFDVQA</sequence>
<dbReference type="PROSITE" id="PS51131">
    <property type="entry name" value="ZN_HOOK"/>
    <property type="match status" value="1"/>
</dbReference>
<keyword evidence="8" id="KW-0234">DNA repair</keyword>
<evidence type="ECO:0000256" key="2">
    <source>
        <dbReference type="ARBA" id="ARBA00022741"/>
    </source>
</evidence>
<dbReference type="RefSeq" id="WP_259094698.1">
    <property type="nucleotide sequence ID" value="NZ_CP130454.1"/>
</dbReference>
<proteinExistence type="predicted"/>
<evidence type="ECO:0000256" key="9">
    <source>
        <dbReference type="PROSITE-ProRule" id="PRU00471"/>
    </source>
</evidence>
<evidence type="ECO:0000256" key="7">
    <source>
        <dbReference type="ARBA" id="ARBA00023054"/>
    </source>
</evidence>
<keyword evidence="3" id="KW-0227">DNA damage</keyword>